<evidence type="ECO:0000313" key="3">
    <source>
        <dbReference type="Proteomes" id="UP000219514"/>
    </source>
</evidence>
<evidence type="ECO:0000256" key="1">
    <source>
        <dbReference type="SAM" id="MobiDB-lite"/>
    </source>
</evidence>
<dbReference type="EMBL" id="OBDO01000009">
    <property type="protein sequence ID" value="SNX97943.1"/>
    <property type="molecule type" value="Genomic_DNA"/>
</dbReference>
<feature type="region of interest" description="Disordered" evidence="1">
    <location>
        <begin position="91"/>
        <end position="115"/>
    </location>
</feature>
<dbReference type="Proteomes" id="UP000219514">
    <property type="component" value="Unassembled WGS sequence"/>
</dbReference>
<feature type="compositionally biased region" description="Basic and acidic residues" evidence="1">
    <location>
        <begin position="91"/>
        <end position="100"/>
    </location>
</feature>
<dbReference type="AlphaFoldDB" id="A0A285EGG5"/>
<evidence type="ECO:0000313" key="2">
    <source>
        <dbReference type="EMBL" id="SNX97943.1"/>
    </source>
</evidence>
<accession>A0A285EGG5</accession>
<dbReference type="RefSeq" id="WP_097207903.1">
    <property type="nucleotide sequence ID" value="NZ_JACHXB010000001.1"/>
</dbReference>
<proteinExistence type="predicted"/>
<reference evidence="2 3" key="1">
    <citation type="submission" date="2017-09" db="EMBL/GenBank/DDBJ databases">
        <authorList>
            <person name="Ehlers B."/>
            <person name="Leendertz F.H."/>
        </authorList>
    </citation>
    <scope>NUCLEOTIDE SEQUENCE [LARGE SCALE GENOMIC DNA]</scope>
    <source>
        <strain evidence="2 3">DSM 46844</strain>
    </source>
</reference>
<name>A0A285EGG5_9ACTN</name>
<organism evidence="2 3">
    <name type="scientific">Geodermatophilus sabuli</name>
    <dbReference type="NCBI Taxonomy" id="1564158"/>
    <lineage>
        <taxon>Bacteria</taxon>
        <taxon>Bacillati</taxon>
        <taxon>Actinomycetota</taxon>
        <taxon>Actinomycetes</taxon>
        <taxon>Geodermatophilales</taxon>
        <taxon>Geodermatophilaceae</taxon>
        <taxon>Geodermatophilus</taxon>
    </lineage>
</organism>
<gene>
    <name evidence="2" type="ORF">SAMN06893097_10923</name>
</gene>
<sequence>MRAMPREPSERSTDPDALLRAVSTELDALTAVVSLTAETDWLLARAFWHLKSGPEDAAAMAAAHRDLTTATNVLTAACGHLDAARRCARWPMDHPHDDWPNHPASHPKRPQEPGQ</sequence>
<protein>
    <submittedName>
        <fullName evidence="2">Uncharacterized protein</fullName>
    </submittedName>
</protein>
<keyword evidence="3" id="KW-1185">Reference proteome</keyword>